<evidence type="ECO:0000259" key="2">
    <source>
        <dbReference type="Pfam" id="PF03466"/>
    </source>
</evidence>
<dbReference type="Pfam" id="PF03466">
    <property type="entry name" value="LysR_substrate"/>
    <property type="match status" value="1"/>
</dbReference>
<name>A0A370KHU7_9HYPH</name>
<evidence type="ECO:0000313" key="3">
    <source>
        <dbReference type="EMBL" id="RDJ05254.1"/>
    </source>
</evidence>
<dbReference type="PANTHER" id="PTHR30537">
    <property type="entry name" value="HTH-TYPE TRANSCRIPTIONAL REGULATOR"/>
    <property type="match status" value="1"/>
</dbReference>
<evidence type="ECO:0000256" key="1">
    <source>
        <dbReference type="ARBA" id="ARBA00009437"/>
    </source>
</evidence>
<organism evidence="3 4">
    <name type="scientific">Rhizobium grahamii</name>
    <dbReference type="NCBI Taxonomy" id="1120045"/>
    <lineage>
        <taxon>Bacteria</taxon>
        <taxon>Pseudomonadati</taxon>
        <taxon>Pseudomonadota</taxon>
        <taxon>Alphaproteobacteria</taxon>
        <taxon>Hyphomicrobiales</taxon>
        <taxon>Rhizobiaceae</taxon>
        <taxon>Rhizobium/Agrobacterium group</taxon>
        <taxon>Rhizobium</taxon>
    </lineage>
</organism>
<dbReference type="AlphaFoldDB" id="A0A370KHU7"/>
<reference evidence="3 4" key="1">
    <citation type="submission" date="2017-03" db="EMBL/GenBank/DDBJ databases">
        <title>Genome analysis of Rhizobial strains effectives or ineffectives for nitrogen fixation isolated from bean seeds.</title>
        <authorList>
            <person name="Peralta H."/>
            <person name="Aguilar-Vera A."/>
            <person name="Mora Y."/>
            <person name="Vargas-Lagunas C."/>
            <person name="Girard L."/>
            <person name="Mora J."/>
        </authorList>
    </citation>
    <scope>NUCLEOTIDE SEQUENCE [LARGE SCALE GENOMIC DNA]</scope>
    <source>
        <strain evidence="3 4">CCGM3</strain>
    </source>
</reference>
<comment type="similarity">
    <text evidence="1">Belongs to the LysR transcriptional regulatory family.</text>
</comment>
<dbReference type="RefSeq" id="WP_114715020.1">
    <property type="nucleotide sequence ID" value="NZ_KZ857266.1"/>
</dbReference>
<dbReference type="EMBL" id="NAAC01000032">
    <property type="protein sequence ID" value="RDJ05254.1"/>
    <property type="molecule type" value="Genomic_DNA"/>
</dbReference>
<feature type="domain" description="LysR substrate-binding" evidence="2">
    <location>
        <begin position="22"/>
        <end position="190"/>
    </location>
</feature>
<gene>
    <name evidence="3" type="ORF">B5K06_25880</name>
</gene>
<evidence type="ECO:0000313" key="4">
    <source>
        <dbReference type="Proteomes" id="UP000254939"/>
    </source>
</evidence>
<dbReference type="SUPFAM" id="SSF53850">
    <property type="entry name" value="Periplasmic binding protein-like II"/>
    <property type="match status" value="1"/>
</dbReference>
<dbReference type="GO" id="GO:0006351">
    <property type="term" value="P:DNA-templated transcription"/>
    <property type="evidence" value="ECO:0007669"/>
    <property type="project" value="TreeGrafter"/>
</dbReference>
<dbReference type="InterPro" id="IPR005119">
    <property type="entry name" value="LysR_subst-bd"/>
</dbReference>
<comment type="caution">
    <text evidence="3">The sequence shown here is derived from an EMBL/GenBank/DDBJ whole genome shotgun (WGS) entry which is preliminary data.</text>
</comment>
<dbReference type="Proteomes" id="UP000254939">
    <property type="component" value="Unassembled WGS sequence"/>
</dbReference>
<dbReference type="GO" id="GO:0003700">
    <property type="term" value="F:DNA-binding transcription factor activity"/>
    <property type="evidence" value="ECO:0007669"/>
    <property type="project" value="TreeGrafter"/>
</dbReference>
<protein>
    <recommendedName>
        <fullName evidence="2">LysR substrate-binding domain-containing protein</fullName>
    </recommendedName>
</protein>
<dbReference type="PANTHER" id="PTHR30537:SF72">
    <property type="entry name" value="LYSR FAMILY TRANSCRIPTIONAL REGULATOR"/>
    <property type="match status" value="1"/>
</dbReference>
<dbReference type="OrthoDB" id="9786526at2"/>
<accession>A0A370KHU7</accession>
<dbReference type="InterPro" id="IPR058163">
    <property type="entry name" value="LysR-type_TF_proteobact-type"/>
</dbReference>
<proteinExistence type="inferred from homology"/>
<sequence>MASSHGSCADGSHHERASWDSRERYPGIELAIGLNDRRVDLVQEGVDGVIRTGPLADSTLIARKLGSYRWVTCAAPTYIAEHGTPVEPSDLTRRLVVGYFSGSPGQERWSFGQEGEARETVMVSSEISVNETSAYLKVGLDGFGIIRLADDIVDPFIRYGRLIEIMPDRRSDQVPISLLYPTSRHLSHAVIQARILWRVLHSLQ</sequence>
<dbReference type="Gene3D" id="3.40.190.10">
    <property type="entry name" value="Periplasmic binding protein-like II"/>
    <property type="match status" value="2"/>
</dbReference>
<dbReference type="GO" id="GO:0043565">
    <property type="term" value="F:sequence-specific DNA binding"/>
    <property type="evidence" value="ECO:0007669"/>
    <property type="project" value="TreeGrafter"/>
</dbReference>